<dbReference type="Pfam" id="PF04427">
    <property type="entry name" value="Brix"/>
    <property type="match status" value="1"/>
</dbReference>
<dbReference type="Proteomes" id="UP000030693">
    <property type="component" value="Unassembled WGS sequence"/>
</dbReference>
<organism evidence="4">
    <name type="scientific">Fonticula alba</name>
    <name type="common">Slime mold</name>
    <dbReference type="NCBI Taxonomy" id="691883"/>
    <lineage>
        <taxon>Eukaryota</taxon>
        <taxon>Rotosphaerida</taxon>
        <taxon>Fonticulaceae</taxon>
        <taxon>Fonticula</taxon>
    </lineage>
</organism>
<dbReference type="OrthoDB" id="264354at2759"/>
<sequence>MFHPSYAPPVPLDLESGAERKSAPAGTVLPSLAGRLPPEFFERQHFTDEQKLLWDELVDIVEQMFTLPKIPPRLTGRLHQIVFRITGIFDLDRLQTNVRERQASLRFMVLCLVETHLKKILAQLEAAPDADLLQELTRSWTQLLSILSSLGFAMAPVHDVISPSRLYRINFIFNDTITTLKLLLPPALLDRISNRILLELIDVRHKNEPFDFNHFSLMVDFLRILDKHSTDIEDRDILPLPAPPSRSPLRARLFEEHFLSTTSAYLKEQHSLICSAEPSVYFSKVLEIFRKEEEKFILLMPETIKDLEWMVINIFFPNMQQMLDFLFDTLCRVGPCNDAVTLIRLLAFQPESEEPTKQRVEAWMHQLCVKTCTPFVDNFAAVRRDPQELLIAMYDVYQGATSGMNSVPIEEIKIAVPKTFGHFINEVAFSPRGLFSQSPDCSFAILVAVALDRYIRTFPTGSPLPPEHLNNGDPLSKQKNPNEIGNKIKRQQVYRLQKAERKKAKEEKRKRSREEAAELGENAPAKKIPKTQDSEREHDPTTVTETQDEVEQDKLTDEFADYYNSQRKPKILITTSKKPVGNTFKFIDELQSVLPDAHFYARKGYKMQEIIKFANMRNFTDLMVIHEENKEPDTITMMHLPYGPTAHFRISNIKLSSEITGHGTPTSHSPEIILSNFTTRLGHSISRMVGCLFPHEPGYRGRQVVTLRNQRDYIFFRRHRYIFEDEGTKARLQELGPRFTLRLQWLQKGTLDSRFGDFEWHHRSEMDTSRRRFFL</sequence>
<dbReference type="STRING" id="691883.A0A058ZD35"/>
<feature type="domain" description="Brix" evidence="3">
    <location>
        <begin position="569"/>
        <end position="752"/>
    </location>
</feature>
<protein>
    <recommendedName>
        <fullName evidence="3">Brix domain-containing protein</fullName>
    </recommendedName>
</protein>
<dbReference type="GeneID" id="20525985"/>
<dbReference type="InterPro" id="IPR044281">
    <property type="entry name" value="IMP4/RPF1"/>
</dbReference>
<feature type="compositionally biased region" description="Basic and acidic residues" evidence="2">
    <location>
        <begin position="497"/>
        <end position="516"/>
    </location>
</feature>
<evidence type="ECO:0000313" key="4">
    <source>
        <dbReference type="EMBL" id="KCV71843.1"/>
    </source>
</evidence>
<dbReference type="PANTHER" id="PTHR22734">
    <property type="entry name" value="U3 SMALL NUCLEOLAR RIBONUCLEOPROTEIN PROTEIN IMP4"/>
    <property type="match status" value="1"/>
</dbReference>
<dbReference type="PANTHER" id="PTHR22734:SF3">
    <property type="entry name" value="RIBOSOME PRODUCTION FACTOR 1"/>
    <property type="match status" value="1"/>
</dbReference>
<evidence type="ECO:0000256" key="2">
    <source>
        <dbReference type="SAM" id="MobiDB-lite"/>
    </source>
</evidence>
<dbReference type="SUPFAM" id="SSF74788">
    <property type="entry name" value="Cullin repeat-like"/>
    <property type="match status" value="1"/>
</dbReference>
<proteinExistence type="inferred from homology"/>
<evidence type="ECO:0000259" key="3">
    <source>
        <dbReference type="PROSITE" id="PS50833"/>
    </source>
</evidence>
<feature type="region of interest" description="Disordered" evidence="2">
    <location>
        <begin position="460"/>
        <end position="552"/>
    </location>
</feature>
<dbReference type="FunFam" id="3.40.50.10480:FF:000002">
    <property type="entry name" value="Ribosome production factor 1"/>
    <property type="match status" value="1"/>
</dbReference>
<dbReference type="GO" id="GO:0042134">
    <property type="term" value="F:rRNA primary transcript binding"/>
    <property type="evidence" value="ECO:0007669"/>
    <property type="project" value="InterPro"/>
</dbReference>
<feature type="compositionally biased region" description="Basic and acidic residues" evidence="2">
    <location>
        <begin position="530"/>
        <end position="540"/>
    </location>
</feature>
<name>A0A058ZD35_FONAL</name>
<dbReference type="EMBL" id="KB932202">
    <property type="protein sequence ID" value="KCV71843.1"/>
    <property type="molecule type" value="Genomic_DNA"/>
</dbReference>
<keyword evidence="5" id="KW-1185">Reference proteome</keyword>
<dbReference type="Pfam" id="PF00888">
    <property type="entry name" value="Cullin"/>
    <property type="match status" value="1"/>
</dbReference>
<dbReference type="InterPro" id="IPR007109">
    <property type="entry name" value="Brix"/>
</dbReference>
<dbReference type="PROSITE" id="PS50833">
    <property type="entry name" value="BRIX"/>
    <property type="match status" value="1"/>
</dbReference>
<dbReference type="GO" id="GO:0030687">
    <property type="term" value="C:preribosome, large subunit precursor"/>
    <property type="evidence" value="ECO:0007669"/>
    <property type="project" value="TreeGrafter"/>
</dbReference>
<dbReference type="RefSeq" id="XP_009493421.1">
    <property type="nucleotide sequence ID" value="XM_009495146.1"/>
</dbReference>
<dbReference type="Gene3D" id="3.40.50.10480">
    <property type="entry name" value="Probable brix-domain ribosomal biogenesis protein"/>
    <property type="match status" value="1"/>
</dbReference>
<accession>A0A058ZD35</accession>
<dbReference type="InterPro" id="IPR001373">
    <property type="entry name" value="Cullin_N"/>
</dbReference>
<evidence type="ECO:0000313" key="5">
    <source>
        <dbReference type="Proteomes" id="UP000030693"/>
    </source>
</evidence>
<dbReference type="GO" id="GO:0000460">
    <property type="term" value="P:maturation of 5.8S rRNA"/>
    <property type="evidence" value="ECO:0007669"/>
    <property type="project" value="TreeGrafter"/>
</dbReference>
<evidence type="ECO:0000256" key="1">
    <source>
        <dbReference type="ARBA" id="ARBA00006019"/>
    </source>
</evidence>
<dbReference type="GO" id="GO:0000470">
    <property type="term" value="P:maturation of LSU-rRNA"/>
    <property type="evidence" value="ECO:0007669"/>
    <property type="project" value="TreeGrafter"/>
</dbReference>
<reference evidence="4" key="1">
    <citation type="submission" date="2013-04" db="EMBL/GenBank/DDBJ databases">
        <title>The Genome Sequence of Fonticula alba ATCC 38817.</title>
        <authorList>
            <consortium name="The Broad Institute Genomics Platform"/>
            <person name="Russ C."/>
            <person name="Cuomo C."/>
            <person name="Burger G."/>
            <person name="Gray M.W."/>
            <person name="Holland P.W.H."/>
            <person name="King N."/>
            <person name="Lang F.B.F."/>
            <person name="Roger A.J."/>
            <person name="Ruiz-Trillo I."/>
            <person name="Brown M."/>
            <person name="Walker B."/>
            <person name="Young S."/>
            <person name="Zeng Q."/>
            <person name="Gargeya S."/>
            <person name="Fitzgerald M."/>
            <person name="Haas B."/>
            <person name="Abouelleil A."/>
            <person name="Allen A.W."/>
            <person name="Alvarado L."/>
            <person name="Arachchi H.M."/>
            <person name="Berlin A.M."/>
            <person name="Chapman S.B."/>
            <person name="Gainer-Dewar J."/>
            <person name="Goldberg J."/>
            <person name="Griggs A."/>
            <person name="Gujja S."/>
            <person name="Hansen M."/>
            <person name="Howarth C."/>
            <person name="Imamovic A."/>
            <person name="Ireland A."/>
            <person name="Larimer J."/>
            <person name="McCowan C."/>
            <person name="Murphy C."/>
            <person name="Pearson M."/>
            <person name="Poon T.W."/>
            <person name="Priest M."/>
            <person name="Roberts A."/>
            <person name="Saif S."/>
            <person name="Shea T."/>
            <person name="Sisk P."/>
            <person name="Sykes S."/>
            <person name="Wortman J."/>
            <person name="Nusbaum C."/>
            <person name="Birren B."/>
        </authorList>
    </citation>
    <scope>NUCLEOTIDE SEQUENCE [LARGE SCALE GENOMIC DNA]</scope>
    <source>
        <strain evidence="4">ATCC 38817</strain>
    </source>
</reference>
<dbReference type="GO" id="GO:0005730">
    <property type="term" value="C:nucleolus"/>
    <property type="evidence" value="ECO:0007669"/>
    <property type="project" value="TreeGrafter"/>
</dbReference>
<gene>
    <name evidence="4" type="ORF">H696_01260</name>
</gene>
<dbReference type="AlphaFoldDB" id="A0A058ZD35"/>
<comment type="similarity">
    <text evidence="1">Belongs to the cullin family.</text>
</comment>
<dbReference type="InterPro" id="IPR016159">
    <property type="entry name" value="Cullin_repeat-like_dom_sf"/>
</dbReference>
<dbReference type="eggNOG" id="KOG2780">
    <property type="taxonomic scope" value="Eukaryota"/>
</dbReference>
<dbReference type="SUPFAM" id="SSF52954">
    <property type="entry name" value="Class II aaRS ABD-related"/>
    <property type="match status" value="1"/>
</dbReference>
<dbReference type="SMART" id="SM00879">
    <property type="entry name" value="Brix"/>
    <property type="match status" value="1"/>
</dbReference>